<evidence type="ECO:0000313" key="1">
    <source>
        <dbReference type="EMBL" id="NYI71517.1"/>
    </source>
</evidence>
<dbReference type="RefSeq" id="WP_179445330.1">
    <property type="nucleotide sequence ID" value="NZ_JACBZS010000001.1"/>
</dbReference>
<accession>A0A7Z0D9Z2</accession>
<dbReference type="EMBL" id="JACBZS010000001">
    <property type="protein sequence ID" value="NYI71517.1"/>
    <property type="molecule type" value="Genomic_DNA"/>
</dbReference>
<dbReference type="Proteomes" id="UP000527616">
    <property type="component" value="Unassembled WGS sequence"/>
</dbReference>
<dbReference type="AlphaFoldDB" id="A0A7Z0D9Z2"/>
<organism evidence="1 2">
    <name type="scientific">Naumannella cuiyingiana</name>
    <dbReference type="NCBI Taxonomy" id="1347891"/>
    <lineage>
        <taxon>Bacteria</taxon>
        <taxon>Bacillati</taxon>
        <taxon>Actinomycetota</taxon>
        <taxon>Actinomycetes</taxon>
        <taxon>Propionibacteriales</taxon>
        <taxon>Propionibacteriaceae</taxon>
        <taxon>Naumannella</taxon>
    </lineage>
</organism>
<protein>
    <submittedName>
        <fullName evidence="1">Uncharacterized protein</fullName>
    </submittedName>
</protein>
<name>A0A7Z0D9Z2_9ACTN</name>
<keyword evidence="2" id="KW-1185">Reference proteome</keyword>
<comment type="caution">
    <text evidence="1">The sequence shown here is derived from an EMBL/GenBank/DDBJ whole genome shotgun (WGS) entry which is preliminary data.</text>
</comment>
<reference evidence="1 2" key="1">
    <citation type="submission" date="2020-07" db="EMBL/GenBank/DDBJ databases">
        <title>Sequencing the genomes of 1000 actinobacteria strains.</title>
        <authorList>
            <person name="Klenk H.-P."/>
        </authorList>
    </citation>
    <scope>NUCLEOTIDE SEQUENCE [LARGE SCALE GENOMIC DNA]</scope>
    <source>
        <strain evidence="1 2">DSM 103164</strain>
    </source>
</reference>
<gene>
    <name evidence="1" type="ORF">GGQ54_002077</name>
</gene>
<proteinExistence type="predicted"/>
<sequence length="85" mass="9086">MNRYTATGAINDAAFGKAVVHVAPSWMQTAHAFNALVAAARRTDFPVRVHRARGKERIDIGAGSVRMDIAADITGGARAELVRPD</sequence>
<evidence type="ECO:0000313" key="2">
    <source>
        <dbReference type="Proteomes" id="UP000527616"/>
    </source>
</evidence>